<name>A0ABN5LIW5_9STRE</name>
<evidence type="ECO:0000313" key="1">
    <source>
        <dbReference type="EMBL" id="AWN21002.1"/>
    </source>
</evidence>
<dbReference type="InterPro" id="IPR036237">
    <property type="entry name" value="Xyl_isomerase-like_sf"/>
</dbReference>
<proteinExistence type="predicted"/>
<reference evidence="1 2" key="1">
    <citation type="submission" date="2018-05" db="EMBL/GenBank/DDBJ databases">
        <title>Complete genome sequences of Streptococcus sobrinus.</title>
        <authorList>
            <person name="Sales M."/>
            <person name="Jensen P.A."/>
        </authorList>
    </citation>
    <scope>NUCLEOTIDE SEQUENCE [LARGE SCALE GENOMIC DNA]</scope>
    <source>
        <strain evidence="1 2">SL1</strain>
    </source>
</reference>
<keyword evidence="2" id="KW-1185">Reference proteome</keyword>
<accession>A0ABN5LIW5</accession>
<dbReference type="SUPFAM" id="SSF51658">
    <property type="entry name" value="Xylose isomerase-like"/>
    <property type="match status" value="1"/>
</dbReference>
<dbReference type="GO" id="GO:0016853">
    <property type="term" value="F:isomerase activity"/>
    <property type="evidence" value="ECO:0007669"/>
    <property type="project" value="UniProtKB-KW"/>
</dbReference>
<dbReference type="RefSeq" id="WP_002961748.1">
    <property type="nucleotide sequence ID" value="NZ_CP029490.1"/>
</dbReference>
<gene>
    <name evidence="1" type="ORF">DK182_06410</name>
</gene>
<sequence length="270" mass="31274">MFKPILGLKASADPQQLASRLRYKPEVFEFYTSQDDFSKEGLKRLAEAILQVQDQATRRIILHQPMKYQGEFLEMITPQEILPETYYFLEKSTNDLLELAFDHDCQVLIHGSYELKNPQVLAYYKTLEQARQTSFERLDYFSQLGGQRILFENGISPIFFFGDPDYDQEILKRGYRLAFDTSHALIKAQGNNQILLDSLERLKANIHYYHLVDSMGMTHDSLTLGEGITDWPQVLQRLNPKASAIYEIVVKDVNDPKEQLASHEFLSKLV</sequence>
<dbReference type="Proteomes" id="UP000245369">
    <property type="component" value="Chromosome"/>
</dbReference>
<protein>
    <submittedName>
        <fullName evidence="1">Sugar phosphate isomerase/epimerase</fullName>
    </submittedName>
</protein>
<dbReference type="Gene3D" id="3.20.20.150">
    <property type="entry name" value="Divalent-metal-dependent TIM barrel enzymes"/>
    <property type="match status" value="1"/>
</dbReference>
<evidence type="ECO:0000313" key="2">
    <source>
        <dbReference type="Proteomes" id="UP000245369"/>
    </source>
</evidence>
<keyword evidence="1" id="KW-0413">Isomerase</keyword>
<dbReference type="GeneID" id="93924143"/>
<dbReference type="EMBL" id="CP029490">
    <property type="protein sequence ID" value="AWN21002.1"/>
    <property type="molecule type" value="Genomic_DNA"/>
</dbReference>
<organism evidence="1 2">
    <name type="scientific">Streptococcus sobrinus</name>
    <dbReference type="NCBI Taxonomy" id="1310"/>
    <lineage>
        <taxon>Bacteria</taxon>
        <taxon>Bacillati</taxon>
        <taxon>Bacillota</taxon>
        <taxon>Bacilli</taxon>
        <taxon>Lactobacillales</taxon>
        <taxon>Streptococcaceae</taxon>
        <taxon>Streptococcus</taxon>
    </lineage>
</organism>